<sequence>MDHVSSRSTRTRSACSVPGSLADGFEILISDSTEAGPVWFPGGRSTSSRSVCLFLGWESSIHTSLLSRCSNKCSLAHTPKWTVTAPRSFIYIKRPPSLLSSAISLPHHQLIALFATKLPSLFFLCVPKTRPYLLFPSSSLKTSALRPHMSYIPGLPSRTTAPRSNPLLIQTPFLPCRRSQPKPSGLPTLSKPSLQRSAGILQGLSPS</sequence>
<protein>
    <submittedName>
        <fullName evidence="2">Uncharacterized protein</fullName>
    </submittedName>
</protein>
<evidence type="ECO:0000256" key="1">
    <source>
        <dbReference type="SAM" id="MobiDB-lite"/>
    </source>
</evidence>
<evidence type="ECO:0000313" key="3">
    <source>
        <dbReference type="Proteomes" id="UP001222325"/>
    </source>
</evidence>
<name>A0AAD6UJH3_9AGAR</name>
<proteinExistence type="predicted"/>
<keyword evidence="3" id="KW-1185">Reference proteome</keyword>
<feature type="region of interest" description="Disordered" evidence="1">
    <location>
        <begin position="174"/>
        <end position="207"/>
    </location>
</feature>
<reference evidence="2" key="1">
    <citation type="submission" date="2023-03" db="EMBL/GenBank/DDBJ databases">
        <title>Massive genome expansion in bonnet fungi (Mycena s.s.) driven by repeated elements and novel gene families across ecological guilds.</title>
        <authorList>
            <consortium name="Lawrence Berkeley National Laboratory"/>
            <person name="Harder C.B."/>
            <person name="Miyauchi S."/>
            <person name="Viragh M."/>
            <person name="Kuo A."/>
            <person name="Thoen E."/>
            <person name="Andreopoulos B."/>
            <person name="Lu D."/>
            <person name="Skrede I."/>
            <person name="Drula E."/>
            <person name="Henrissat B."/>
            <person name="Morin E."/>
            <person name="Kohler A."/>
            <person name="Barry K."/>
            <person name="LaButti K."/>
            <person name="Morin E."/>
            <person name="Salamov A."/>
            <person name="Lipzen A."/>
            <person name="Mereny Z."/>
            <person name="Hegedus B."/>
            <person name="Baldrian P."/>
            <person name="Stursova M."/>
            <person name="Weitz H."/>
            <person name="Taylor A."/>
            <person name="Grigoriev I.V."/>
            <person name="Nagy L.G."/>
            <person name="Martin F."/>
            <person name="Kauserud H."/>
        </authorList>
    </citation>
    <scope>NUCLEOTIDE SEQUENCE</scope>
    <source>
        <strain evidence="2">CBHHK173m</strain>
    </source>
</reference>
<organism evidence="2 3">
    <name type="scientific">Mycena belliarum</name>
    <dbReference type="NCBI Taxonomy" id="1033014"/>
    <lineage>
        <taxon>Eukaryota</taxon>
        <taxon>Fungi</taxon>
        <taxon>Dikarya</taxon>
        <taxon>Basidiomycota</taxon>
        <taxon>Agaricomycotina</taxon>
        <taxon>Agaricomycetes</taxon>
        <taxon>Agaricomycetidae</taxon>
        <taxon>Agaricales</taxon>
        <taxon>Marasmiineae</taxon>
        <taxon>Mycenaceae</taxon>
        <taxon>Mycena</taxon>
    </lineage>
</organism>
<dbReference type="EMBL" id="JARJCN010000003">
    <property type="protein sequence ID" value="KAJ7102432.1"/>
    <property type="molecule type" value="Genomic_DNA"/>
</dbReference>
<evidence type="ECO:0000313" key="2">
    <source>
        <dbReference type="EMBL" id="KAJ7102432.1"/>
    </source>
</evidence>
<comment type="caution">
    <text evidence="2">The sequence shown here is derived from an EMBL/GenBank/DDBJ whole genome shotgun (WGS) entry which is preliminary data.</text>
</comment>
<dbReference type="Proteomes" id="UP001222325">
    <property type="component" value="Unassembled WGS sequence"/>
</dbReference>
<gene>
    <name evidence="2" type="ORF">B0H15DRAFT_331335</name>
</gene>
<dbReference type="AlphaFoldDB" id="A0AAD6UJH3"/>
<accession>A0AAD6UJH3</accession>